<evidence type="ECO:0000313" key="6">
    <source>
        <dbReference type="Proteomes" id="UP000321578"/>
    </source>
</evidence>
<dbReference type="InterPro" id="IPR026444">
    <property type="entry name" value="Secre_tail"/>
</dbReference>
<protein>
    <submittedName>
        <fullName evidence="5">T9SS type A sorting domain-containing protein</fullName>
    </submittedName>
</protein>
<proteinExistence type="predicted"/>
<sequence length="267" mass="28290">MKKITLAIALLTLGAQAQDFPSPYCEMAAGTTVEEITSVSFAETTITNANATSVLIDKLSTTVNVAPNGTYAITVEGNTAGAFDNNIVAFIDWNQNDVLDDANEIYPIGTISNSTGSDGASVTMDITVPADAVLGSTRIRVTKTYTDDESIAEVNPCAIEMNVGGYGVYPGFGQALDFTLNIATLGTNSFETKALSVFPVPTQSVLNIAYTSEINAVKIYNLLGQEVHAENTATAKLQLDVSLLSAGAYIVKLVTARGQHQFRMLKQ</sequence>
<feature type="signal peptide" evidence="2">
    <location>
        <begin position="1"/>
        <end position="17"/>
    </location>
</feature>
<keyword evidence="6" id="KW-1185">Reference proteome</keyword>
<dbReference type="Pfam" id="PF20009">
    <property type="entry name" value="GEVED"/>
    <property type="match status" value="1"/>
</dbReference>
<dbReference type="EMBL" id="VORO01000036">
    <property type="protein sequence ID" value="TXD86847.1"/>
    <property type="molecule type" value="Genomic_DNA"/>
</dbReference>
<comment type="caution">
    <text evidence="5">The sequence shown here is derived from an EMBL/GenBank/DDBJ whole genome shotgun (WGS) entry which is preliminary data.</text>
</comment>
<dbReference type="NCBIfam" id="TIGR04183">
    <property type="entry name" value="Por_Secre_tail"/>
    <property type="match status" value="1"/>
</dbReference>
<dbReference type="Pfam" id="PF18962">
    <property type="entry name" value="Por_Secre_tail"/>
    <property type="match status" value="1"/>
</dbReference>
<evidence type="ECO:0000256" key="1">
    <source>
        <dbReference type="ARBA" id="ARBA00022729"/>
    </source>
</evidence>
<feature type="domain" description="Secretion system C-terminal sorting" evidence="3">
    <location>
        <begin position="197"/>
        <end position="258"/>
    </location>
</feature>
<reference evidence="5 6" key="1">
    <citation type="submission" date="2019-08" db="EMBL/GenBank/DDBJ databases">
        <title>Genomes of Subsaximicrobium wynnwilliamsii strains.</title>
        <authorList>
            <person name="Bowman J.P."/>
        </authorList>
    </citation>
    <scope>NUCLEOTIDE SEQUENCE [LARGE SCALE GENOMIC DNA]</scope>
    <source>
        <strain evidence="5 6">2-80-2</strain>
    </source>
</reference>
<accession>A0A5C6ZBV5</accession>
<organism evidence="5 6">
    <name type="scientific">Subsaximicrobium wynnwilliamsii</name>
    <dbReference type="NCBI Taxonomy" id="291179"/>
    <lineage>
        <taxon>Bacteria</taxon>
        <taxon>Pseudomonadati</taxon>
        <taxon>Bacteroidota</taxon>
        <taxon>Flavobacteriia</taxon>
        <taxon>Flavobacteriales</taxon>
        <taxon>Flavobacteriaceae</taxon>
        <taxon>Subsaximicrobium</taxon>
    </lineage>
</organism>
<evidence type="ECO:0000313" key="5">
    <source>
        <dbReference type="EMBL" id="TXD86847.1"/>
    </source>
</evidence>
<feature type="chain" id="PRO_5023133536" evidence="2">
    <location>
        <begin position="18"/>
        <end position="267"/>
    </location>
</feature>
<dbReference type="AlphaFoldDB" id="A0A5C6ZBV5"/>
<feature type="domain" description="GEVED" evidence="4">
    <location>
        <begin position="87"/>
        <end position="180"/>
    </location>
</feature>
<dbReference type="Proteomes" id="UP000321578">
    <property type="component" value="Unassembled WGS sequence"/>
</dbReference>
<dbReference type="OrthoDB" id="951108at2"/>
<evidence type="ECO:0000256" key="2">
    <source>
        <dbReference type="SAM" id="SignalP"/>
    </source>
</evidence>
<dbReference type="RefSeq" id="WP_147088299.1">
    <property type="nucleotide sequence ID" value="NZ_VORM01000037.1"/>
</dbReference>
<keyword evidence="1 2" id="KW-0732">Signal</keyword>
<name>A0A5C6ZBV5_9FLAO</name>
<evidence type="ECO:0000259" key="3">
    <source>
        <dbReference type="Pfam" id="PF18962"/>
    </source>
</evidence>
<gene>
    <name evidence="5" type="ORF">ESY86_19010</name>
</gene>
<evidence type="ECO:0000259" key="4">
    <source>
        <dbReference type="Pfam" id="PF20009"/>
    </source>
</evidence>
<dbReference type="InterPro" id="IPR045474">
    <property type="entry name" value="GEVED"/>
</dbReference>